<dbReference type="AlphaFoldDB" id="A0A2X1PU62"/>
<protein>
    <recommendedName>
        <fullName evidence="6">Bifunctional uridylyltransferase/uridylyl-removing enzyme</fullName>
        <shortName evidence="6">UTase/UR</shortName>
    </recommendedName>
    <alternativeName>
        <fullName evidence="6">Bifunctional [protein-PII] modification enzyme</fullName>
    </alternativeName>
    <alternativeName>
        <fullName evidence="6">Bifunctional nitrogen sensor protein</fullName>
    </alternativeName>
    <domain>
        <recommendedName>
            <fullName evidence="6">[Protein-PII] uridylyltransferase</fullName>
            <shortName evidence="6">PII uridylyltransferase</shortName>
            <shortName evidence="6">UTase</shortName>
            <ecNumber evidence="6">2.7.7.59</ecNumber>
        </recommendedName>
    </domain>
    <domain>
        <recommendedName>
            <fullName evidence="6">[Protein-PII]-UMP uridylyl-removing enzyme</fullName>
            <shortName evidence="6">UR</shortName>
            <ecNumber evidence="6">3.1.4.-</ecNumber>
        </recommendedName>
    </domain>
</protein>
<comment type="catalytic activity">
    <reaction evidence="6">
        <text>[protein-PII]-uridylyl-L-tyrosine + H2O = [protein-PII]-L-tyrosine + UMP + H(+)</text>
        <dbReference type="Rhea" id="RHEA:48600"/>
        <dbReference type="Rhea" id="RHEA-COMP:12147"/>
        <dbReference type="Rhea" id="RHEA-COMP:12148"/>
        <dbReference type="ChEBI" id="CHEBI:15377"/>
        <dbReference type="ChEBI" id="CHEBI:15378"/>
        <dbReference type="ChEBI" id="CHEBI:46858"/>
        <dbReference type="ChEBI" id="CHEBI:57865"/>
        <dbReference type="ChEBI" id="CHEBI:90602"/>
    </reaction>
</comment>
<keyword evidence="2 6" id="KW-0548">Nucleotidyltransferase</keyword>
<keyword evidence="1 6" id="KW-0808">Transferase</keyword>
<reference evidence="8 9" key="1">
    <citation type="submission" date="2018-06" db="EMBL/GenBank/DDBJ databases">
        <authorList>
            <consortium name="Pathogen Informatics"/>
            <person name="Doyle S."/>
        </authorList>
    </citation>
    <scope>NUCLEOTIDE SEQUENCE [LARGE SCALE GENOMIC DNA]</scope>
    <source>
        <strain evidence="8 9">NCTC11872</strain>
    </source>
</reference>
<evidence type="ECO:0000256" key="4">
    <source>
        <dbReference type="ARBA" id="ARBA00022842"/>
    </source>
</evidence>
<dbReference type="InterPro" id="IPR003607">
    <property type="entry name" value="HD/PDEase_dom"/>
</dbReference>
<comment type="cofactor">
    <cofactor evidence="6">
        <name>Mg(2+)</name>
        <dbReference type="ChEBI" id="CHEBI:18420"/>
    </cofactor>
</comment>
<dbReference type="PANTHER" id="PTHR47320">
    <property type="entry name" value="BIFUNCTIONAL URIDYLYLTRANSFERASE/URIDYLYL-REMOVING ENZYME"/>
    <property type="match status" value="1"/>
</dbReference>
<dbReference type="PROSITE" id="PS51831">
    <property type="entry name" value="HD"/>
    <property type="match status" value="1"/>
</dbReference>
<dbReference type="GO" id="GO:0008773">
    <property type="term" value="F:[protein-PII] uridylyltransferase activity"/>
    <property type="evidence" value="ECO:0007669"/>
    <property type="project" value="UniProtKB-UniRule"/>
</dbReference>
<evidence type="ECO:0000259" key="7">
    <source>
        <dbReference type="PROSITE" id="PS51831"/>
    </source>
</evidence>
<dbReference type="EMBL" id="UASK01000002">
    <property type="protein sequence ID" value="SPX40593.1"/>
    <property type="molecule type" value="Genomic_DNA"/>
</dbReference>
<sequence length="141" mass="16175">MLNRIFSQLSDRTLLYIAALFHDIAKGRGGDHAELGAEDVADFAQLHGLDRREIDTLAWLVKSHLLMSITAQRRDIHDPEVVMNFAEAVQNQVRLDYLTCLTVADICATNGNLWNSWKRSLFASLYEFTEQQIFTRHERIA</sequence>
<keyword evidence="4 6" id="KW-0460">Magnesium</keyword>
<comment type="function">
    <text evidence="6">Modifies, by uridylylation and deuridylylation, the PII regulatory proteins (GlnB and homologs), in response to the nitrogen status of the cell that GlnD senses through the glutamine level. Under low glutamine levels, catalyzes the conversion of the PII proteins and UTP to PII-UMP and PPi, while under higher glutamine levels, GlnD hydrolyzes PII-UMP to PII and UMP (deuridylylation). Thus, controls uridylylation state and activity of the PII proteins, and plays an important role in the regulation of nitrogen metabolism.</text>
</comment>
<evidence type="ECO:0000313" key="9">
    <source>
        <dbReference type="Proteomes" id="UP000249936"/>
    </source>
</evidence>
<dbReference type="Pfam" id="PF01966">
    <property type="entry name" value="HD"/>
    <property type="match status" value="1"/>
</dbReference>
<feature type="region of interest" description="Uridylyltransferase" evidence="6">
    <location>
        <position position="1"/>
    </location>
</feature>
<dbReference type="PANTHER" id="PTHR47320:SF1">
    <property type="entry name" value="BIFUNCTIONAL URIDYLYLTRANSFERASE_URIDYLYL-REMOVING ENZYME"/>
    <property type="match status" value="1"/>
</dbReference>
<dbReference type="InterPro" id="IPR010043">
    <property type="entry name" value="UTase/UR"/>
</dbReference>
<comment type="activity regulation">
    <text evidence="6">Uridylyltransferase (UTase) activity is inhibited by glutamine, while glutamine activates uridylyl-removing (UR) activity.</text>
</comment>
<comment type="catalytic activity">
    <reaction evidence="6">
        <text>[protein-PII]-L-tyrosine + UTP = [protein-PII]-uridylyl-L-tyrosine + diphosphate</text>
        <dbReference type="Rhea" id="RHEA:13673"/>
        <dbReference type="Rhea" id="RHEA-COMP:12147"/>
        <dbReference type="Rhea" id="RHEA-COMP:12148"/>
        <dbReference type="ChEBI" id="CHEBI:33019"/>
        <dbReference type="ChEBI" id="CHEBI:46398"/>
        <dbReference type="ChEBI" id="CHEBI:46858"/>
        <dbReference type="ChEBI" id="CHEBI:90602"/>
        <dbReference type="EC" id="2.7.7.59"/>
    </reaction>
</comment>
<comment type="caution">
    <text evidence="6">Lacks conserved residue(s) required for the propagation of feature annotation.</text>
</comment>
<dbReference type="InterPro" id="IPR006674">
    <property type="entry name" value="HD_domain"/>
</dbReference>
<evidence type="ECO:0000313" key="8">
    <source>
        <dbReference type="EMBL" id="SPX40593.1"/>
    </source>
</evidence>
<evidence type="ECO:0000256" key="5">
    <source>
        <dbReference type="ARBA" id="ARBA00023268"/>
    </source>
</evidence>
<proteinExistence type="inferred from homology"/>
<evidence type="ECO:0000256" key="1">
    <source>
        <dbReference type="ARBA" id="ARBA00022679"/>
    </source>
</evidence>
<evidence type="ECO:0000256" key="3">
    <source>
        <dbReference type="ARBA" id="ARBA00022801"/>
    </source>
</evidence>
<gene>
    <name evidence="6" type="primary">glnD</name>
    <name evidence="8" type="ORF">NCTC11872_00168</name>
</gene>
<comment type="domain">
    <text evidence="6">Has four distinct domains: an N-terminal nucleotidyltransferase (NT) domain responsible for UTase activity, a central HD domain that encodes UR activity, and two C-terminal ACT domains that seem to have a role in glutamine sensing.</text>
</comment>
<dbReference type="GO" id="GO:0008081">
    <property type="term" value="F:phosphoric diester hydrolase activity"/>
    <property type="evidence" value="ECO:0007669"/>
    <property type="project" value="UniProtKB-UniRule"/>
</dbReference>
<evidence type="ECO:0000256" key="6">
    <source>
        <dbReference type="HAMAP-Rule" id="MF_00277"/>
    </source>
</evidence>
<dbReference type="CDD" id="cd00077">
    <property type="entry name" value="HDc"/>
    <property type="match status" value="1"/>
</dbReference>
<dbReference type="Proteomes" id="UP000249936">
    <property type="component" value="Unassembled WGS sequence"/>
</dbReference>
<evidence type="ECO:0000256" key="2">
    <source>
        <dbReference type="ARBA" id="ARBA00022695"/>
    </source>
</evidence>
<keyword evidence="3 6" id="KW-0378">Hydrolase</keyword>
<dbReference type="EC" id="2.7.7.59" evidence="6"/>
<dbReference type="SUPFAM" id="SSF109604">
    <property type="entry name" value="HD-domain/PDEase-like"/>
    <property type="match status" value="1"/>
</dbReference>
<dbReference type="Gene3D" id="1.10.3210.10">
    <property type="entry name" value="Hypothetical protein af1432"/>
    <property type="match status" value="1"/>
</dbReference>
<accession>A0A2X1PU62</accession>
<dbReference type="HAMAP" id="MF_00277">
    <property type="entry name" value="PII_uridylyl_transf"/>
    <property type="match status" value="1"/>
</dbReference>
<dbReference type="EC" id="3.1.4.-" evidence="6"/>
<comment type="similarity">
    <text evidence="6">Belongs to the GlnD family.</text>
</comment>
<keyword evidence="5 6" id="KW-0511">Multifunctional enzyme</keyword>
<dbReference type="GO" id="GO:0006808">
    <property type="term" value="P:regulation of nitrogen utilization"/>
    <property type="evidence" value="ECO:0007669"/>
    <property type="project" value="UniProtKB-UniRule"/>
</dbReference>
<name>A0A2X1PU62_HAEIF</name>
<organism evidence="8 9">
    <name type="scientific">Haemophilus influenzae</name>
    <dbReference type="NCBI Taxonomy" id="727"/>
    <lineage>
        <taxon>Bacteria</taxon>
        <taxon>Pseudomonadati</taxon>
        <taxon>Pseudomonadota</taxon>
        <taxon>Gammaproteobacteria</taxon>
        <taxon>Pasteurellales</taxon>
        <taxon>Pasteurellaceae</taxon>
        <taxon>Haemophilus</taxon>
    </lineage>
</organism>
<feature type="domain" description="HD" evidence="7">
    <location>
        <begin position="1"/>
        <end position="98"/>
    </location>
</feature>